<accession>A0A6C2UFN3</accession>
<protein>
    <submittedName>
        <fullName evidence="1">Uncharacterized protein</fullName>
    </submittedName>
</protein>
<evidence type="ECO:0000313" key="1">
    <source>
        <dbReference type="EMBL" id="VGO18241.1"/>
    </source>
</evidence>
<gene>
    <name evidence="1" type="ORF">SCARR_00293</name>
</gene>
<sequence length="57" mass="6624">MIKKTARVGQVLQQDDFRRKDMLCMSPAERIKALIVARDMAFDYKPLKRVACIRKLG</sequence>
<name>A0A6C2UFN3_9BACT</name>
<keyword evidence="2" id="KW-1185">Reference proteome</keyword>
<organism evidence="1 2">
    <name type="scientific">Pontiella sulfatireligans</name>
    <dbReference type="NCBI Taxonomy" id="2750658"/>
    <lineage>
        <taxon>Bacteria</taxon>
        <taxon>Pseudomonadati</taxon>
        <taxon>Kiritimatiellota</taxon>
        <taxon>Kiritimatiellia</taxon>
        <taxon>Kiritimatiellales</taxon>
        <taxon>Pontiellaceae</taxon>
        <taxon>Pontiella</taxon>
    </lineage>
</organism>
<dbReference type="EMBL" id="CAAHFH010000001">
    <property type="protein sequence ID" value="VGO18241.1"/>
    <property type="molecule type" value="Genomic_DNA"/>
</dbReference>
<proteinExistence type="predicted"/>
<dbReference type="AlphaFoldDB" id="A0A6C2UFN3"/>
<evidence type="ECO:0000313" key="2">
    <source>
        <dbReference type="Proteomes" id="UP000346198"/>
    </source>
</evidence>
<dbReference type="Proteomes" id="UP000346198">
    <property type="component" value="Unassembled WGS sequence"/>
</dbReference>
<reference evidence="1 2" key="1">
    <citation type="submission" date="2019-04" db="EMBL/GenBank/DDBJ databases">
        <authorList>
            <person name="Van Vliet M D."/>
        </authorList>
    </citation>
    <scope>NUCLEOTIDE SEQUENCE [LARGE SCALE GENOMIC DNA]</scope>
    <source>
        <strain evidence="1 2">F21</strain>
    </source>
</reference>